<evidence type="ECO:0000256" key="5">
    <source>
        <dbReference type="ARBA" id="ARBA00023136"/>
    </source>
</evidence>
<dbReference type="RefSeq" id="YP_001874788.1">
    <property type="nucleotide sequence ID" value="NC_010637.1"/>
</dbReference>
<dbReference type="Pfam" id="PF00902">
    <property type="entry name" value="TatC"/>
    <property type="match status" value="1"/>
</dbReference>
<organism evidence="7">
    <name type="scientific">Hemiselmis andersenii</name>
    <name type="common">Cryptophyte alga</name>
    <dbReference type="NCBI Taxonomy" id="464988"/>
    <lineage>
        <taxon>Eukaryota</taxon>
        <taxon>Cryptophyceae</taxon>
        <taxon>Cryptomonadales</taxon>
        <taxon>Hemiselmidaceae</taxon>
        <taxon>Hemiselmis</taxon>
    </lineage>
</organism>
<feature type="transmembrane region" description="Helical" evidence="6">
    <location>
        <begin position="79"/>
        <end position="104"/>
    </location>
</feature>
<proteinExistence type="inferred from homology"/>
<reference evidence="7" key="1">
    <citation type="journal article" date="2008" name="BMC Genomics">
        <title>Complete sequence and analysis of the mitochondrial genome of Hemiselmis andersenii CCMP644 (Cryptophyceae).</title>
        <authorList>
            <person name="Kim E."/>
            <person name="Lane C.E."/>
            <person name="Curtis B.A."/>
            <person name="Kozera C."/>
            <person name="Bowman S."/>
            <person name="Archibald J.M."/>
        </authorList>
    </citation>
    <scope>NUCLEOTIDE SEQUENCE [LARGE SCALE GENOMIC DNA]</scope>
    <source>
        <strain evidence="7">CCMP 644</strain>
        <strain>CCMP644</strain>
    </source>
</reference>
<dbReference type="PANTHER" id="PTHR30371:SF0">
    <property type="entry name" value="SEC-INDEPENDENT PROTEIN TRANSLOCASE PROTEIN TATC, CHLOROPLASTIC-RELATED"/>
    <property type="match status" value="1"/>
</dbReference>
<dbReference type="GO" id="GO:0009977">
    <property type="term" value="F:proton motive force dependent protein transmembrane transporter activity"/>
    <property type="evidence" value="ECO:0007669"/>
    <property type="project" value="TreeGrafter"/>
</dbReference>
<dbReference type="AlphaFoldDB" id="B2MWV0"/>
<keyword evidence="7" id="KW-0496">Mitochondrion</keyword>
<dbReference type="GO" id="GO:0065002">
    <property type="term" value="P:intracellular protein transmembrane transport"/>
    <property type="evidence" value="ECO:0007669"/>
    <property type="project" value="TreeGrafter"/>
</dbReference>
<name>B2MWV0_HEMAN</name>
<evidence type="ECO:0000256" key="1">
    <source>
        <dbReference type="ARBA" id="ARBA00004141"/>
    </source>
</evidence>
<geneLocation type="mitochondrion" evidence="7"/>
<dbReference type="GeneID" id="6262020"/>
<dbReference type="EMBL" id="EU651892">
    <property type="protein sequence ID" value="ACC78242.1"/>
    <property type="molecule type" value="Genomic_DNA"/>
</dbReference>
<protein>
    <submittedName>
        <fullName evidence="7">Sec-independent protein translocase protein TatC</fullName>
    </submittedName>
</protein>
<dbReference type="GO" id="GO:0043953">
    <property type="term" value="P:protein transport by the Tat complex"/>
    <property type="evidence" value="ECO:0007669"/>
    <property type="project" value="TreeGrafter"/>
</dbReference>
<comment type="subcellular location">
    <subcellularLocation>
        <location evidence="1">Membrane</location>
        <topology evidence="1">Multi-pass membrane protein</topology>
    </subcellularLocation>
</comment>
<evidence type="ECO:0000256" key="6">
    <source>
        <dbReference type="SAM" id="Phobius"/>
    </source>
</evidence>
<dbReference type="PANTHER" id="PTHR30371">
    <property type="entry name" value="SEC-INDEPENDENT PROTEIN TRANSLOCASE PROTEIN TATC"/>
    <property type="match status" value="1"/>
</dbReference>
<feature type="transmembrane region" description="Helical" evidence="6">
    <location>
        <begin position="185"/>
        <end position="203"/>
    </location>
</feature>
<accession>B2MWV0</accession>
<feature type="transmembrane region" description="Helical" evidence="6">
    <location>
        <begin position="35"/>
        <end position="59"/>
    </location>
</feature>
<keyword evidence="5 6" id="KW-0472">Membrane</keyword>
<comment type="similarity">
    <text evidence="2">Belongs to the TatC family.</text>
</comment>
<dbReference type="PRINTS" id="PR01840">
    <property type="entry name" value="TATCFAMILY"/>
</dbReference>
<dbReference type="InterPro" id="IPR002033">
    <property type="entry name" value="TatC"/>
</dbReference>
<evidence type="ECO:0000256" key="4">
    <source>
        <dbReference type="ARBA" id="ARBA00022989"/>
    </source>
</evidence>
<dbReference type="GO" id="GO:0033281">
    <property type="term" value="C:TAT protein transport complex"/>
    <property type="evidence" value="ECO:0007669"/>
    <property type="project" value="TreeGrafter"/>
</dbReference>
<evidence type="ECO:0000256" key="2">
    <source>
        <dbReference type="ARBA" id="ARBA00008882"/>
    </source>
</evidence>
<feature type="transmembrane region" description="Helical" evidence="6">
    <location>
        <begin position="161"/>
        <end position="179"/>
    </location>
</feature>
<sequence>MYLVALPFLKMKIGIITSLQHDFIYTNIFEAFTSYITLAFITTVYLLLPLFLYLIFGFFKLGLFSYEKNHISFLLRISFGLYIIAIFFLYLFILPLIFKFFLSFEEVTKTTFFTLKLEQKLIDFVFLILQFFTLFVLLFQIPIIFIYLLKQNIINFSFLKKNRRVFIVSIFIVSCFLSPPDLISLLVIATPLCTCFEIILFLLQIKESYKSLKLELRRLLEWKEVNFYIKKF</sequence>
<feature type="transmembrane region" description="Helical" evidence="6">
    <location>
        <begin position="124"/>
        <end position="149"/>
    </location>
</feature>
<keyword evidence="4 6" id="KW-1133">Transmembrane helix</keyword>
<evidence type="ECO:0000313" key="7">
    <source>
        <dbReference type="EMBL" id="ACC78242.1"/>
    </source>
</evidence>
<keyword evidence="3 6" id="KW-0812">Transmembrane</keyword>
<evidence type="ECO:0000256" key="3">
    <source>
        <dbReference type="ARBA" id="ARBA00022692"/>
    </source>
</evidence>
<gene>
    <name evidence="7" type="primary">tatC</name>
    <name evidence="7" type="ORF">HAM_057</name>
</gene>